<keyword evidence="3" id="KW-1185">Reference proteome</keyword>
<dbReference type="RefSeq" id="WP_126683470.1">
    <property type="nucleotide sequence ID" value="NZ_RYYV01000002.1"/>
</dbReference>
<gene>
    <name evidence="2" type="ORF">EKH80_04230</name>
</gene>
<feature type="compositionally biased region" description="Polar residues" evidence="1">
    <location>
        <begin position="19"/>
        <end position="31"/>
    </location>
</feature>
<organism evidence="2 3">
    <name type="scientific">Dyella choica</name>
    <dbReference type="NCBI Taxonomy" id="1927959"/>
    <lineage>
        <taxon>Bacteria</taxon>
        <taxon>Pseudomonadati</taxon>
        <taxon>Pseudomonadota</taxon>
        <taxon>Gammaproteobacteria</taxon>
        <taxon>Lysobacterales</taxon>
        <taxon>Rhodanobacteraceae</taxon>
        <taxon>Dyella</taxon>
    </lineage>
</organism>
<comment type="caution">
    <text evidence="2">The sequence shown here is derived from an EMBL/GenBank/DDBJ whole genome shotgun (WGS) entry which is preliminary data.</text>
</comment>
<evidence type="ECO:0000256" key="1">
    <source>
        <dbReference type="SAM" id="MobiDB-lite"/>
    </source>
</evidence>
<protein>
    <recommendedName>
        <fullName evidence="4">DNA/RNA non-specific endonuclease</fullName>
    </recommendedName>
</protein>
<dbReference type="Proteomes" id="UP000274358">
    <property type="component" value="Unassembled WGS sequence"/>
</dbReference>
<proteinExistence type="predicted"/>
<evidence type="ECO:0000313" key="3">
    <source>
        <dbReference type="Proteomes" id="UP000274358"/>
    </source>
</evidence>
<reference evidence="2 3" key="1">
    <citation type="submission" date="2018-12" db="EMBL/GenBank/DDBJ databases">
        <title>Dyella dinghuensis sp. nov. DHOA06 and Dyella choica sp. nov. 4M-K27, isolated from forest soil.</title>
        <authorList>
            <person name="Qiu L.-H."/>
            <person name="Gao Z.-H."/>
        </authorList>
    </citation>
    <scope>NUCLEOTIDE SEQUENCE [LARGE SCALE GENOMIC DNA]</scope>
    <source>
        <strain evidence="2 3">4M-K27</strain>
    </source>
</reference>
<dbReference type="AlphaFoldDB" id="A0A3S0PKX2"/>
<sequence>MGSGASHPMQRRIDGSARQVAQRQKLSQMQGNMLPPDGQQQLAGAIPPANGEGVAEVPLDTLSEEEKHKHLADSFKKGQVKNPVVNAAGALVQRRPHKESYSNGDLFTVTKKDLDTGTDTSKATRKYVNEPNTPKPESISFDYATGKSGKVAKTTVTQRDDVIDDVDNPQADKAYDNGNYWDAGHKLGRQNGGLGNAKDWVFPQNPAINQGNNKNMNNEEKRHPLWRAHEDSFYEGVAESGGGAWWIRLN</sequence>
<feature type="region of interest" description="Disordered" evidence="1">
    <location>
        <begin position="1"/>
        <end position="54"/>
    </location>
</feature>
<dbReference type="OrthoDB" id="9554272at2"/>
<accession>A0A3S0PKX2</accession>
<name>A0A3S0PKX2_9GAMM</name>
<feature type="region of interest" description="Disordered" evidence="1">
    <location>
        <begin position="117"/>
        <end position="143"/>
    </location>
</feature>
<dbReference type="EMBL" id="RYYV01000002">
    <property type="protein sequence ID" value="RUL79013.1"/>
    <property type="molecule type" value="Genomic_DNA"/>
</dbReference>
<evidence type="ECO:0000313" key="2">
    <source>
        <dbReference type="EMBL" id="RUL79013.1"/>
    </source>
</evidence>
<evidence type="ECO:0008006" key="4">
    <source>
        <dbReference type="Google" id="ProtNLM"/>
    </source>
</evidence>